<keyword evidence="1" id="KW-0812">Transmembrane</keyword>
<dbReference type="AlphaFoldDB" id="A0A0V0HSL2"/>
<keyword evidence="1" id="KW-1133">Transmembrane helix</keyword>
<feature type="transmembrane region" description="Helical" evidence="1">
    <location>
        <begin position="14"/>
        <end position="47"/>
    </location>
</feature>
<sequence>MCSWGELIVIKVLFLYIFFVDFHFLCSLFICGFIYSCSFLCASFFAFPKINKKIMCYLLEKSRPQDCYYFYLSCLSCFSLPYNHVCNLSNTLQIRSVSSLMFLRLVFCS</sequence>
<keyword evidence="1" id="KW-0472">Membrane</keyword>
<name>A0A0V0HSL2_SOLCH</name>
<reference evidence="2" key="1">
    <citation type="submission" date="2015-12" db="EMBL/GenBank/DDBJ databases">
        <title>Gene expression during late stages of embryo sac development: a critical building block for successful pollen-pistil interactions.</title>
        <authorList>
            <person name="Liu Y."/>
            <person name="Joly V."/>
            <person name="Sabar M."/>
            <person name="Matton D.P."/>
        </authorList>
    </citation>
    <scope>NUCLEOTIDE SEQUENCE</scope>
</reference>
<dbReference type="EMBL" id="GEDG01016073">
    <property type="protein sequence ID" value="JAP22889.1"/>
    <property type="molecule type" value="Transcribed_RNA"/>
</dbReference>
<protein>
    <submittedName>
        <fullName evidence="2">Putative ovule protein</fullName>
    </submittedName>
</protein>
<proteinExistence type="predicted"/>
<evidence type="ECO:0000313" key="2">
    <source>
        <dbReference type="EMBL" id="JAP22889.1"/>
    </source>
</evidence>
<accession>A0A0V0HSL2</accession>
<evidence type="ECO:0000256" key="1">
    <source>
        <dbReference type="SAM" id="Phobius"/>
    </source>
</evidence>
<organism evidence="2">
    <name type="scientific">Solanum chacoense</name>
    <name type="common">Chaco potato</name>
    <dbReference type="NCBI Taxonomy" id="4108"/>
    <lineage>
        <taxon>Eukaryota</taxon>
        <taxon>Viridiplantae</taxon>
        <taxon>Streptophyta</taxon>
        <taxon>Embryophyta</taxon>
        <taxon>Tracheophyta</taxon>
        <taxon>Spermatophyta</taxon>
        <taxon>Magnoliopsida</taxon>
        <taxon>eudicotyledons</taxon>
        <taxon>Gunneridae</taxon>
        <taxon>Pentapetalae</taxon>
        <taxon>asterids</taxon>
        <taxon>lamiids</taxon>
        <taxon>Solanales</taxon>
        <taxon>Solanaceae</taxon>
        <taxon>Solanoideae</taxon>
        <taxon>Solaneae</taxon>
        <taxon>Solanum</taxon>
    </lineage>
</organism>